<feature type="domain" description="Putative restriction endonuclease" evidence="1">
    <location>
        <begin position="29"/>
        <end position="169"/>
    </location>
</feature>
<evidence type="ECO:0000313" key="2">
    <source>
        <dbReference type="EMBL" id="VXD16659.1"/>
    </source>
</evidence>
<dbReference type="AlphaFoldDB" id="A0A7Z9BPH0"/>
<dbReference type="InterPro" id="IPR008538">
    <property type="entry name" value="Uma2"/>
</dbReference>
<gene>
    <name evidence="2" type="ORF">PL8927_550057</name>
</gene>
<dbReference type="RefSeq" id="WP_083620573.1">
    <property type="nucleotide sequence ID" value="NZ_LR734865.1"/>
</dbReference>
<evidence type="ECO:0000259" key="1">
    <source>
        <dbReference type="Pfam" id="PF05685"/>
    </source>
</evidence>
<reference evidence="2" key="1">
    <citation type="submission" date="2019-10" db="EMBL/GenBank/DDBJ databases">
        <authorList>
            <consortium name="Genoscope - CEA"/>
            <person name="William W."/>
        </authorList>
    </citation>
    <scope>NUCLEOTIDE SEQUENCE [LARGE SCALE GENOMIC DNA]</scope>
    <source>
        <strain evidence="2">BBR_PRJEB10992</strain>
    </source>
</reference>
<accession>A0A7Z9BPH0</accession>
<evidence type="ECO:0000313" key="3">
    <source>
        <dbReference type="Proteomes" id="UP000184550"/>
    </source>
</evidence>
<proteinExistence type="predicted"/>
<dbReference type="OrthoDB" id="450997at2"/>
<protein>
    <recommendedName>
        <fullName evidence="1">Putative restriction endonuclease domain-containing protein</fullName>
    </recommendedName>
</protein>
<keyword evidence="3" id="KW-1185">Reference proteome</keyword>
<dbReference type="Pfam" id="PF05685">
    <property type="entry name" value="Uma2"/>
    <property type="match status" value="1"/>
</dbReference>
<dbReference type="CDD" id="cd06260">
    <property type="entry name" value="DUF820-like"/>
    <property type="match status" value="1"/>
</dbReference>
<comment type="caution">
    <text evidence="2">The sequence shown here is derived from an EMBL/GenBank/DDBJ whole genome shotgun (WGS) entry which is preliminary data.</text>
</comment>
<dbReference type="PANTHER" id="PTHR47152:SF2">
    <property type="entry name" value="SLR2084 PROTEIN"/>
    <property type="match status" value="1"/>
</dbReference>
<dbReference type="EMBL" id="CZCU02000130">
    <property type="protein sequence ID" value="VXD16659.1"/>
    <property type="molecule type" value="Genomic_DNA"/>
</dbReference>
<name>A0A7Z9BPH0_9CYAN</name>
<dbReference type="PANTHER" id="PTHR47152">
    <property type="entry name" value="SLR2084 PROTEIN-RELATED"/>
    <property type="match status" value="1"/>
</dbReference>
<sequence>MSKSPHPGNILLENVPWQDLETILFKRQKNGGTLLAYDQGTLELITPSPQHQEYREILEEFIIMLLDLQNINYRCLGTMLWQRPDLKISLEVDSCFYIQNLSAIDHKLTISLPENPPPDLVLEIDLTRKSLSRRSMYGRLGIPEIWRCDQNKLKIYQLQGQEYQPSPRSLVFPEIALESLPQIIKNNIKSGRVAVRREFQEWLLTV</sequence>
<dbReference type="Proteomes" id="UP000184550">
    <property type="component" value="Unassembled WGS sequence"/>
</dbReference>
<organism evidence="2 3">
    <name type="scientific">Planktothrix serta PCC 8927</name>
    <dbReference type="NCBI Taxonomy" id="671068"/>
    <lineage>
        <taxon>Bacteria</taxon>
        <taxon>Bacillati</taxon>
        <taxon>Cyanobacteriota</taxon>
        <taxon>Cyanophyceae</taxon>
        <taxon>Oscillatoriophycideae</taxon>
        <taxon>Oscillatoriales</taxon>
        <taxon>Microcoleaceae</taxon>
        <taxon>Planktothrix</taxon>
    </lineage>
</organism>